<evidence type="ECO:0000313" key="2">
    <source>
        <dbReference type="Proteomes" id="UP000276133"/>
    </source>
</evidence>
<accession>A0A3M7PYP8</accession>
<organism evidence="1 2">
    <name type="scientific">Brachionus plicatilis</name>
    <name type="common">Marine rotifer</name>
    <name type="synonym">Brachionus muelleri</name>
    <dbReference type="NCBI Taxonomy" id="10195"/>
    <lineage>
        <taxon>Eukaryota</taxon>
        <taxon>Metazoa</taxon>
        <taxon>Spiralia</taxon>
        <taxon>Gnathifera</taxon>
        <taxon>Rotifera</taxon>
        <taxon>Eurotatoria</taxon>
        <taxon>Monogononta</taxon>
        <taxon>Pseudotrocha</taxon>
        <taxon>Ploima</taxon>
        <taxon>Brachionidae</taxon>
        <taxon>Brachionus</taxon>
    </lineage>
</organism>
<dbReference type="Proteomes" id="UP000276133">
    <property type="component" value="Unassembled WGS sequence"/>
</dbReference>
<evidence type="ECO:0000313" key="1">
    <source>
        <dbReference type="EMBL" id="RNA04220.1"/>
    </source>
</evidence>
<dbReference type="AlphaFoldDB" id="A0A3M7PYP8"/>
<keyword evidence="2" id="KW-1185">Reference proteome</keyword>
<name>A0A3M7PYP8_BRAPC</name>
<protein>
    <submittedName>
        <fullName evidence="1">Uncharacterized protein</fullName>
    </submittedName>
</protein>
<gene>
    <name evidence="1" type="ORF">BpHYR1_014465</name>
</gene>
<proteinExistence type="predicted"/>
<reference evidence="1 2" key="1">
    <citation type="journal article" date="2018" name="Sci. Rep.">
        <title>Genomic signatures of local adaptation to the degree of environmental predictability in rotifers.</title>
        <authorList>
            <person name="Franch-Gras L."/>
            <person name="Hahn C."/>
            <person name="Garcia-Roger E.M."/>
            <person name="Carmona M.J."/>
            <person name="Serra M."/>
            <person name="Gomez A."/>
        </authorList>
    </citation>
    <scope>NUCLEOTIDE SEQUENCE [LARGE SCALE GENOMIC DNA]</scope>
    <source>
        <strain evidence="1">HYR1</strain>
    </source>
</reference>
<sequence length="59" mass="7177">MKYETTERVMSKTYIHQDCEKTTPGVNHQNFYLSEIYFVLVDLLTADYNRQFDNMLFHH</sequence>
<comment type="caution">
    <text evidence="1">The sequence shown here is derived from an EMBL/GenBank/DDBJ whole genome shotgun (WGS) entry which is preliminary data.</text>
</comment>
<dbReference type="EMBL" id="REGN01008193">
    <property type="protein sequence ID" value="RNA04220.1"/>
    <property type="molecule type" value="Genomic_DNA"/>
</dbReference>